<feature type="compositionally biased region" description="Low complexity" evidence="1">
    <location>
        <begin position="61"/>
        <end position="74"/>
    </location>
</feature>
<comment type="caution">
    <text evidence="2">The sequence shown here is derived from an EMBL/GenBank/DDBJ whole genome shotgun (WGS) entry which is preliminary data.</text>
</comment>
<protein>
    <submittedName>
        <fullName evidence="2">Uncharacterized protein</fullName>
    </submittedName>
</protein>
<evidence type="ECO:0000313" key="2">
    <source>
        <dbReference type="EMBL" id="KAJ1910736.1"/>
    </source>
</evidence>
<gene>
    <name evidence="2" type="ORF">H4219_006138</name>
</gene>
<dbReference type="Proteomes" id="UP001150538">
    <property type="component" value="Unassembled WGS sequence"/>
</dbReference>
<sequence length="180" mass="18846">MPSPNSEINSTTPTTQAGSDLPTSPSQEQAANAPTTTNNTTSLGPNPLPNTKPEEALETNSTSPLSPTSPLIPSDNEDSDFIMSDDDTDEDKSITMSDPPSPSVDPHPSPSQGVLPIDLDHSMITHPSSPLPPIDVLNKHTPQDNSTDHAAHPQPKKLKASSPSSPHINNNQSSLGPSQA</sequence>
<accession>A0A9W7ZRC1</accession>
<feature type="compositionally biased region" description="Polar residues" evidence="1">
    <location>
        <begin position="167"/>
        <end position="180"/>
    </location>
</feature>
<organism evidence="2 3">
    <name type="scientific">Mycoemilia scoparia</name>
    <dbReference type="NCBI Taxonomy" id="417184"/>
    <lineage>
        <taxon>Eukaryota</taxon>
        <taxon>Fungi</taxon>
        <taxon>Fungi incertae sedis</taxon>
        <taxon>Zoopagomycota</taxon>
        <taxon>Kickxellomycotina</taxon>
        <taxon>Kickxellomycetes</taxon>
        <taxon>Kickxellales</taxon>
        <taxon>Kickxellaceae</taxon>
        <taxon>Mycoemilia</taxon>
    </lineage>
</organism>
<name>A0A9W7ZRC1_9FUNG</name>
<feature type="region of interest" description="Disordered" evidence="1">
    <location>
        <begin position="1"/>
        <end position="180"/>
    </location>
</feature>
<feature type="compositionally biased region" description="Basic and acidic residues" evidence="1">
    <location>
        <begin position="137"/>
        <end position="151"/>
    </location>
</feature>
<dbReference type="EMBL" id="JANBPU010000535">
    <property type="protein sequence ID" value="KAJ1910736.1"/>
    <property type="molecule type" value="Genomic_DNA"/>
</dbReference>
<feature type="compositionally biased region" description="Low complexity" evidence="1">
    <location>
        <begin position="34"/>
        <end position="51"/>
    </location>
</feature>
<dbReference type="AlphaFoldDB" id="A0A9W7ZRC1"/>
<feature type="compositionally biased region" description="Polar residues" evidence="1">
    <location>
        <begin position="1"/>
        <end position="33"/>
    </location>
</feature>
<feature type="compositionally biased region" description="Pro residues" evidence="1">
    <location>
        <begin position="99"/>
        <end position="109"/>
    </location>
</feature>
<evidence type="ECO:0000313" key="3">
    <source>
        <dbReference type="Proteomes" id="UP001150538"/>
    </source>
</evidence>
<feature type="compositionally biased region" description="Acidic residues" evidence="1">
    <location>
        <begin position="75"/>
        <end position="90"/>
    </location>
</feature>
<evidence type="ECO:0000256" key="1">
    <source>
        <dbReference type="SAM" id="MobiDB-lite"/>
    </source>
</evidence>
<keyword evidence="3" id="KW-1185">Reference proteome</keyword>
<reference evidence="2" key="1">
    <citation type="submission" date="2022-07" db="EMBL/GenBank/DDBJ databases">
        <title>Phylogenomic reconstructions and comparative analyses of Kickxellomycotina fungi.</title>
        <authorList>
            <person name="Reynolds N.K."/>
            <person name="Stajich J.E."/>
            <person name="Barry K."/>
            <person name="Grigoriev I.V."/>
            <person name="Crous P."/>
            <person name="Smith M.E."/>
        </authorList>
    </citation>
    <scope>NUCLEOTIDE SEQUENCE</scope>
    <source>
        <strain evidence="2">NBRC 100468</strain>
    </source>
</reference>
<proteinExistence type="predicted"/>